<dbReference type="Proteomes" id="UP000275846">
    <property type="component" value="Unassembled WGS sequence"/>
</dbReference>
<reference evidence="1 2" key="2">
    <citation type="submission" date="2018-11" db="EMBL/GenBank/DDBJ databases">
        <authorList>
            <consortium name="Pathogen Informatics"/>
        </authorList>
    </citation>
    <scope>NUCLEOTIDE SEQUENCE [LARGE SCALE GENOMIC DNA]</scope>
    <source>
        <strain evidence="1 2">NST_G2</strain>
    </source>
</reference>
<evidence type="ECO:0000313" key="3">
    <source>
        <dbReference type="WBParaSite" id="SSLN_0000059601-mRNA-1"/>
    </source>
</evidence>
<proteinExistence type="predicted"/>
<reference evidence="3" key="1">
    <citation type="submission" date="2016-06" db="UniProtKB">
        <authorList>
            <consortium name="WormBaseParasite"/>
        </authorList>
    </citation>
    <scope>IDENTIFICATION</scope>
</reference>
<protein>
    <submittedName>
        <fullName evidence="3">Ovule protein</fullName>
    </submittedName>
</protein>
<accession>A0A183S8M3</accession>
<evidence type="ECO:0000313" key="2">
    <source>
        <dbReference type="Proteomes" id="UP000275846"/>
    </source>
</evidence>
<name>A0A183S8M3_SCHSO</name>
<dbReference type="AlphaFoldDB" id="A0A183S8M3"/>
<dbReference type="WBParaSite" id="SSLN_0000059601-mRNA-1">
    <property type="protein sequence ID" value="SSLN_0000059601-mRNA-1"/>
    <property type="gene ID" value="SSLN_0000059601"/>
</dbReference>
<organism evidence="3">
    <name type="scientific">Schistocephalus solidus</name>
    <name type="common">Tapeworm</name>
    <dbReference type="NCBI Taxonomy" id="70667"/>
    <lineage>
        <taxon>Eukaryota</taxon>
        <taxon>Metazoa</taxon>
        <taxon>Spiralia</taxon>
        <taxon>Lophotrochozoa</taxon>
        <taxon>Platyhelminthes</taxon>
        <taxon>Cestoda</taxon>
        <taxon>Eucestoda</taxon>
        <taxon>Diphyllobothriidea</taxon>
        <taxon>Diphyllobothriidae</taxon>
        <taxon>Schistocephalus</taxon>
    </lineage>
</organism>
<dbReference type="EMBL" id="UYSU01000455">
    <property type="protein sequence ID" value="VDL85825.1"/>
    <property type="molecule type" value="Genomic_DNA"/>
</dbReference>
<gene>
    <name evidence="1" type="ORF">SSLN_LOCUS571</name>
</gene>
<evidence type="ECO:0000313" key="1">
    <source>
        <dbReference type="EMBL" id="VDL85825.1"/>
    </source>
</evidence>
<keyword evidence="2" id="KW-1185">Reference proteome</keyword>
<sequence length="86" mass="9381">MLLSPTLTVSQPSSMAPGSWFLPSGHTPGNRHHRQAKQAHYSLPSYFSSPHSLALLSSSLSLSPLIYTYFFPSPSLLTIPSLPEVE</sequence>